<sequence>MADGKRVSTLSKTQWIGDHSAYRSFRAWELKQKPKTEQGRAINAVVFADDMPSSPASDLFSIMRHVVADRLVSTAGGFVTVVSNFENGFRFSAYSDMLFDWPEGRPADYNLALSDKIAFTATDENASFAVAQVSPGFMGTNLVAYYFTRSRRLFFFYGEGNGLADRCQVFRDVPATSIYDTLNGFLCADLKWLLLITSPHSSGPYRPSPNIKTPGVQLSWFTEANTFPAPLKSTLSP</sequence>
<dbReference type="EMBL" id="CP030050">
    <property type="protein sequence ID" value="QOZ72136.1"/>
    <property type="molecule type" value="Genomic_DNA"/>
</dbReference>
<name>A0AAE7NXJ3_9BRAD</name>
<organism evidence="1 2">
    <name type="scientific">Bradyrhizobium arachidis</name>
    <dbReference type="NCBI Taxonomy" id="858423"/>
    <lineage>
        <taxon>Bacteria</taxon>
        <taxon>Pseudomonadati</taxon>
        <taxon>Pseudomonadota</taxon>
        <taxon>Alphaproteobacteria</taxon>
        <taxon>Hyphomicrobiales</taxon>
        <taxon>Nitrobacteraceae</taxon>
        <taxon>Bradyrhizobium</taxon>
    </lineage>
</organism>
<dbReference type="KEGG" id="barh:WN72_42005"/>
<reference evidence="1 2" key="1">
    <citation type="submission" date="2018-06" db="EMBL/GenBank/DDBJ databases">
        <title>Comparative genomics of Bradyrhizobium nodulating Arachidis hypogaea.</title>
        <authorList>
            <person name="Li Y."/>
        </authorList>
    </citation>
    <scope>NUCLEOTIDE SEQUENCE [LARGE SCALE GENOMIC DNA]</scope>
    <source>
        <strain evidence="1 2">CCBAU 051107</strain>
    </source>
</reference>
<evidence type="ECO:0000313" key="2">
    <source>
        <dbReference type="Proteomes" id="UP000594015"/>
    </source>
</evidence>
<dbReference type="Proteomes" id="UP000594015">
    <property type="component" value="Chromosome"/>
</dbReference>
<proteinExistence type="predicted"/>
<gene>
    <name evidence="1" type="ORF">WN72_42005</name>
</gene>
<protein>
    <submittedName>
        <fullName evidence="1">Uncharacterized protein</fullName>
    </submittedName>
</protein>
<evidence type="ECO:0000313" key="1">
    <source>
        <dbReference type="EMBL" id="QOZ72136.1"/>
    </source>
</evidence>
<dbReference type="RefSeq" id="WP_092215194.1">
    <property type="nucleotide sequence ID" value="NZ_CP030050.1"/>
</dbReference>
<accession>A0AAE7NXJ3</accession>
<dbReference type="AlphaFoldDB" id="A0AAE7NXJ3"/>